<dbReference type="Proteomes" id="UP000518752">
    <property type="component" value="Unassembled WGS sequence"/>
</dbReference>
<dbReference type="InterPro" id="IPR009057">
    <property type="entry name" value="Homeodomain-like_sf"/>
</dbReference>
<comment type="caution">
    <text evidence="5">The sequence shown here is derived from an EMBL/GenBank/DDBJ whole genome shotgun (WGS) entry which is preliminary data.</text>
</comment>
<keyword evidence="1 2" id="KW-0238">DNA-binding</keyword>
<dbReference type="GO" id="GO:0005634">
    <property type="term" value="C:nucleus"/>
    <property type="evidence" value="ECO:0007669"/>
    <property type="project" value="UniProtKB-SubCell"/>
</dbReference>
<comment type="subcellular location">
    <subcellularLocation>
        <location evidence="1 2">Nucleus</location>
    </subcellularLocation>
</comment>
<proteinExistence type="predicted"/>
<feature type="compositionally biased region" description="Polar residues" evidence="3">
    <location>
        <begin position="73"/>
        <end position="94"/>
    </location>
</feature>
<dbReference type="GO" id="GO:0003677">
    <property type="term" value="F:DNA binding"/>
    <property type="evidence" value="ECO:0007669"/>
    <property type="project" value="UniProtKB-UniRule"/>
</dbReference>
<evidence type="ECO:0000256" key="3">
    <source>
        <dbReference type="SAM" id="MobiDB-lite"/>
    </source>
</evidence>
<reference evidence="5 6" key="1">
    <citation type="journal article" date="2020" name="ISME J.">
        <title>Uncovering the hidden diversity of litter-decomposition mechanisms in mushroom-forming fungi.</title>
        <authorList>
            <person name="Floudas D."/>
            <person name="Bentzer J."/>
            <person name="Ahren D."/>
            <person name="Johansson T."/>
            <person name="Persson P."/>
            <person name="Tunlid A."/>
        </authorList>
    </citation>
    <scope>NUCLEOTIDE SEQUENCE [LARGE SCALE GENOMIC DNA]</scope>
    <source>
        <strain evidence="5 6">CBS 406.79</strain>
    </source>
</reference>
<evidence type="ECO:0000259" key="4">
    <source>
        <dbReference type="PROSITE" id="PS50071"/>
    </source>
</evidence>
<dbReference type="SMART" id="SM00389">
    <property type="entry name" value="HOX"/>
    <property type="match status" value="1"/>
</dbReference>
<evidence type="ECO:0000256" key="1">
    <source>
        <dbReference type="PROSITE-ProRule" id="PRU00108"/>
    </source>
</evidence>
<dbReference type="InterPro" id="IPR001356">
    <property type="entry name" value="HD"/>
</dbReference>
<accession>A0A8H5MCD5</accession>
<feature type="region of interest" description="Disordered" evidence="3">
    <location>
        <begin position="69"/>
        <end position="114"/>
    </location>
</feature>
<dbReference type="CDD" id="cd00086">
    <property type="entry name" value="homeodomain"/>
    <property type="match status" value="1"/>
</dbReference>
<organism evidence="5 6">
    <name type="scientific">Collybiopsis confluens</name>
    <dbReference type="NCBI Taxonomy" id="2823264"/>
    <lineage>
        <taxon>Eukaryota</taxon>
        <taxon>Fungi</taxon>
        <taxon>Dikarya</taxon>
        <taxon>Basidiomycota</taxon>
        <taxon>Agaricomycotina</taxon>
        <taxon>Agaricomycetes</taxon>
        <taxon>Agaricomycetidae</taxon>
        <taxon>Agaricales</taxon>
        <taxon>Marasmiineae</taxon>
        <taxon>Omphalotaceae</taxon>
        <taxon>Collybiopsis</taxon>
    </lineage>
</organism>
<evidence type="ECO:0000313" key="5">
    <source>
        <dbReference type="EMBL" id="KAF5388491.1"/>
    </source>
</evidence>
<keyword evidence="1 2" id="KW-0539">Nucleus</keyword>
<evidence type="ECO:0000256" key="2">
    <source>
        <dbReference type="RuleBase" id="RU000682"/>
    </source>
</evidence>
<dbReference type="OrthoDB" id="2963517at2759"/>
<dbReference type="EMBL" id="JAACJN010000029">
    <property type="protein sequence ID" value="KAF5388491.1"/>
    <property type="molecule type" value="Genomic_DNA"/>
</dbReference>
<keyword evidence="6" id="KW-1185">Reference proteome</keyword>
<dbReference type="PROSITE" id="PS50071">
    <property type="entry name" value="HOMEOBOX_2"/>
    <property type="match status" value="1"/>
</dbReference>
<dbReference type="AlphaFoldDB" id="A0A8H5MCD5"/>
<gene>
    <name evidence="5" type="ORF">D9757_004588</name>
</gene>
<keyword evidence="1 2" id="KW-0371">Homeobox</keyword>
<protein>
    <recommendedName>
        <fullName evidence="4">Homeobox domain-containing protein</fullName>
    </recommendedName>
</protein>
<feature type="DNA-binding region" description="Homeobox" evidence="1">
    <location>
        <begin position="150"/>
        <end position="210"/>
    </location>
</feature>
<dbReference type="SUPFAM" id="SSF46689">
    <property type="entry name" value="Homeodomain-like"/>
    <property type="match status" value="1"/>
</dbReference>
<dbReference type="Pfam" id="PF00046">
    <property type="entry name" value="Homeodomain"/>
    <property type="match status" value="1"/>
</dbReference>
<sequence>MLAQCLASLTLTSRRKSLSTNPFMNTRSLLMSSQASPSDCENPLQLLARVAADSRPIAAPLPTLRFSTRSRRASISDSESTASTNLRSSMSPTPTLVERNDPSHSKSSTLSWKLRKACHRSSKLTEAQKSARAAAEPRRKEILARALRIKTVENSPVNEQQLRILRMVFDEITKYPRDSWIAILAVIIGRSFAQVKHWFSNERQKNKSGETVDWYNDLGEKIRVRPMCVELCDEFSDEFFEDVVMVFNFTSTRRLHWVENDSL</sequence>
<name>A0A8H5MCD5_9AGAR</name>
<evidence type="ECO:0000313" key="6">
    <source>
        <dbReference type="Proteomes" id="UP000518752"/>
    </source>
</evidence>
<dbReference type="Gene3D" id="1.10.10.60">
    <property type="entry name" value="Homeodomain-like"/>
    <property type="match status" value="1"/>
</dbReference>
<feature type="domain" description="Homeobox" evidence="4">
    <location>
        <begin position="148"/>
        <end position="209"/>
    </location>
</feature>